<gene>
    <name evidence="2" type="ORF">J2800_003716</name>
</gene>
<dbReference type="PANTHER" id="PTHR46623">
    <property type="entry name" value="CARBOXYMETHYLENEBUTENOLIDASE-RELATED"/>
    <property type="match status" value="1"/>
</dbReference>
<evidence type="ECO:0000313" key="2">
    <source>
        <dbReference type="EMBL" id="MDR6532955.1"/>
    </source>
</evidence>
<reference evidence="2 3" key="1">
    <citation type="submission" date="2023-07" db="EMBL/GenBank/DDBJ databases">
        <title>Sorghum-associated microbial communities from plants grown in Nebraska, USA.</title>
        <authorList>
            <person name="Schachtman D."/>
        </authorList>
    </citation>
    <scope>NUCLEOTIDE SEQUENCE [LARGE SCALE GENOMIC DNA]</scope>
    <source>
        <strain evidence="2 3">DS2154</strain>
    </source>
</reference>
<dbReference type="InterPro" id="IPR002925">
    <property type="entry name" value="Dienelactn_hydro"/>
</dbReference>
<dbReference type="Proteomes" id="UP001262754">
    <property type="component" value="Unassembled WGS sequence"/>
</dbReference>
<keyword evidence="3" id="KW-1185">Reference proteome</keyword>
<name>A0ABU1N3C8_9CAUL</name>
<accession>A0ABU1N3C8</accession>
<comment type="caution">
    <text evidence="2">The sequence shown here is derived from an EMBL/GenBank/DDBJ whole genome shotgun (WGS) entry which is preliminary data.</text>
</comment>
<proteinExistence type="predicted"/>
<feature type="domain" description="Dienelactone hydrolase" evidence="1">
    <location>
        <begin position="18"/>
        <end position="221"/>
    </location>
</feature>
<protein>
    <submittedName>
        <fullName evidence="2">Carboxymethylenebutenolidase</fullName>
        <ecNumber evidence="2">3.1.1.45</ecNumber>
    </submittedName>
</protein>
<dbReference type="EC" id="3.1.1.45" evidence="2"/>
<dbReference type="SUPFAM" id="SSF53474">
    <property type="entry name" value="alpha/beta-Hydrolases"/>
    <property type="match status" value="1"/>
</dbReference>
<evidence type="ECO:0000259" key="1">
    <source>
        <dbReference type="Pfam" id="PF01738"/>
    </source>
</evidence>
<organism evidence="2 3">
    <name type="scientific">Caulobacter rhizosphaerae</name>
    <dbReference type="NCBI Taxonomy" id="2010972"/>
    <lineage>
        <taxon>Bacteria</taxon>
        <taxon>Pseudomonadati</taxon>
        <taxon>Pseudomonadota</taxon>
        <taxon>Alphaproteobacteria</taxon>
        <taxon>Caulobacterales</taxon>
        <taxon>Caulobacteraceae</taxon>
        <taxon>Caulobacter</taxon>
    </lineage>
</organism>
<dbReference type="EMBL" id="JAVDRL010000011">
    <property type="protein sequence ID" value="MDR6532955.1"/>
    <property type="molecule type" value="Genomic_DNA"/>
</dbReference>
<dbReference type="GO" id="GO:0008806">
    <property type="term" value="F:carboxymethylenebutenolidase activity"/>
    <property type="evidence" value="ECO:0007669"/>
    <property type="project" value="UniProtKB-EC"/>
</dbReference>
<keyword evidence="2" id="KW-0378">Hydrolase</keyword>
<dbReference type="Pfam" id="PF01738">
    <property type="entry name" value="DLH"/>
    <property type="match status" value="1"/>
</dbReference>
<evidence type="ECO:0000313" key="3">
    <source>
        <dbReference type="Proteomes" id="UP001262754"/>
    </source>
</evidence>
<dbReference type="RefSeq" id="WP_310033646.1">
    <property type="nucleotide sequence ID" value="NZ_JAVDRL010000011.1"/>
</dbReference>
<dbReference type="PANTHER" id="PTHR46623:SF6">
    <property type="entry name" value="ALPHA_BETA-HYDROLASES SUPERFAMILY PROTEIN"/>
    <property type="match status" value="1"/>
</dbReference>
<sequence length="229" mass="23744">MAETGRVTLAAADGSAVAAYHAPPGEARRGGLVILHAIWGVTPHIRQLSDTLAEQGYEVIAPSLLDDADAPFPAADLDPPSLDARMALGQASGWGAAALPRVQAAIDRLSGAGKVFAMGFCFGGTTAWLASARCTGLTAVSCFYGGDIAGYADEQPKVPTILHFGRTDPLIPMSDVERIADAHSDLPVWLYDAGHAFVAPSGHHADSAALAMLRTLQLFQRAGGSRGEA</sequence>
<dbReference type="InterPro" id="IPR029058">
    <property type="entry name" value="AB_hydrolase_fold"/>
</dbReference>
<dbReference type="Gene3D" id="3.40.50.1820">
    <property type="entry name" value="alpha/beta hydrolase"/>
    <property type="match status" value="1"/>
</dbReference>
<dbReference type="InterPro" id="IPR051049">
    <property type="entry name" value="Dienelactone_hydrolase-like"/>
</dbReference>